<dbReference type="Pfam" id="PF00072">
    <property type="entry name" value="Response_reg"/>
    <property type="match status" value="1"/>
</dbReference>
<dbReference type="InterPro" id="IPR001789">
    <property type="entry name" value="Sig_transdc_resp-reg_receiver"/>
</dbReference>
<name>A0ABT1SXG4_9SPHI</name>
<accession>A0ABT1SXG4</accession>
<organism evidence="4 5">
    <name type="scientific">Mucilaginibacter aquariorum</name>
    <dbReference type="NCBI Taxonomy" id="2967225"/>
    <lineage>
        <taxon>Bacteria</taxon>
        <taxon>Pseudomonadati</taxon>
        <taxon>Bacteroidota</taxon>
        <taxon>Sphingobacteriia</taxon>
        <taxon>Sphingobacteriales</taxon>
        <taxon>Sphingobacteriaceae</taxon>
        <taxon>Mucilaginibacter</taxon>
    </lineage>
</organism>
<gene>
    <name evidence="4" type="ORF">NPE20_03635</name>
</gene>
<dbReference type="PROSITE" id="PS50110">
    <property type="entry name" value="RESPONSE_REGULATORY"/>
    <property type="match status" value="1"/>
</dbReference>
<dbReference type="InterPro" id="IPR011006">
    <property type="entry name" value="CheY-like_superfamily"/>
</dbReference>
<comment type="caution">
    <text evidence="4">The sequence shown here is derived from an EMBL/GenBank/DDBJ whole genome shotgun (WGS) entry which is preliminary data.</text>
</comment>
<dbReference type="PANTHER" id="PTHR44591:SF19">
    <property type="entry name" value="TWO-COMPONENT RESPONSE REGULATOR-RELATED"/>
    <property type="match status" value="1"/>
</dbReference>
<sequence>MSLPVIFCIDDDPHVLRVITQDLKEHYREDYRIMGTTVIQEALDTLLDLRNKGESIALLLSDQQMPEMEGVVFLGYARKFFPMAKRVLLTAYADKDAAIKAINTVQLDYYLMKPWDPPEEKLYPLLDGLLNDWQSTYRPTFTGIKIIGYQYSQQSHELKDFLAGNLVPYQWVDIHTTEHAEEMLSLNGLTVKDLPVVIFSDGVILSKPGIQDVAAKIGLRPELKNEV</sequence>
<evidence type="ECO:0000256" key="1">
    <source>
        <dbReference type="ARBA" id="ARBA00022553"/>
    </source>
</evidence>
<dbReference type="SUPFAM" id="SSF52172">
    <property type="entry name" value="CheY-like"/>
    <property type="match status" value="1"/>
</dbReference>
<dbReference type="RefSeq" id="WP_256537239.1">
    <property type="nucleotide sequence ID" value="NZ_JANHOH010000001.1"/>
</dbReference>
<keyword evidence="1 2" id="KW-0597">Phosphoprotein</keyword>
<evidence type="ECO:0000313" key="5">
    <source>
        <dbReference type="Proteomes" id="UP001204376"/>
    </source>
</evidence>
<dbReference type="SMART" id="SM00448">
    <property type="entry name" value="REC"/>
    <property type="match status" value="1"/>
</dbReference>
<reference evidence="4 5" key="1">
    <citation type="submission" date="2022-07" db="EMBL/GenBank/DDBJ databases">
        <title>Mucilaginibacter sp. JC4.</title>
        <authorList>
            <person name="Le V."/>
            <person name="Ko S.-R."/>
            <person name="Ahn C.-Y."/>
            <person name="Oh H.-M."/>
        </authorList>
    </citation>
    <scope>NUCLEOTIDE SEQUENCE [LARGE SCALE GENOMIC DNA]</scope>
    <source>
        <strain evidence="4 5">JC4</strain>
    </source>
</reference>
<evidence type="ECO:0000256" key="2">
    <source>
        <dbReference type="PROSITE-ProRule" id="PRU00169"/>
    </source>
</evidence>
<keyword evidence="5" id="KW-1185">Reference proteome</keyword>
<evidence type="ECO:0000259" key="3">
    <source>
        <dbReference type="PROSITE" id="PS50110"/>
    </source>
</evidence>
<dbReference type="Gene3D" id="3.40.50.2300">
    <property type="match status" value="1"/>
</dbReference>
<dbReference type="InterPro" id="IPR050595">
    <property type="entry name" value="Bact_response_regulator"/>
</dbReference>
<protein>
    <submittedName>
        <fullName evidence="4">Response regulator</fullName>
    </submittedName>
</protein>
<dbReference type="PANTHER" id="PTHR44591">
    <property type="entry name" value="STRESS RESPONSE REGULATOR PROTEIN 1"/>
    <property type="match status" value="1"/>
</dbReference>
<feature type="domain" description="Response regulatory" evidence="3">
    <location>
        <begin position="5"/>
        <end position="128"/>
    </location>
</feature>
<dbReference type="Gene3D" id="3.40.30.10">
    <property type="entry name" value="Glutaredoxin"/>
    <property type="match status" value="1"/>
</dbReference>
<proteinExistence type="predicted"/>
<dbReference type="EMBL" id="JANHOH010000001">
    <property type="protein sequence ID" value="MCQ6957029.1"/>
    <property type="molecule type" value="Genomic_DNA"/>
</dbReference>
<dbReference type="Proteomes" id="UP001204376">
    <property type="component" value="Unassembled WGS sequence"/>
</dbReference>
<feature type="modified residue" description="4-aspartylphosphate" evidence="2">
    <location>
        <position position="62"/>
    </location>
</feature>
<evidence type="ECO:0000313" key="4">
    <source>
        <dbReference type="EMBL" id="MCQ6957029.1"/>
    </source>
</evidence>